<dbReference type="InterPro" id="IPR001708">
    <property type="entry name" value="YidC/ALB3/OXA1/COX18"/>
</dbReference>
<feature type="transmembrane region" description="Helical" evidence="11">
    <location>
        <begin position="166"/>
        <end position="186"/>
    </location>
</feature>
<keyword evidence="2" id="KW-0813">Transport</keyword>
<keyword evidence="4 9" id="KW-0812">Transmembrane</keyword>
<evidence type="ECO:0000256" key="5">
    <source>
        <dbReference type="ARBA" id="ARBA00022927"/>
    </source>
</evidence>
<dbReference type="STRING" id="883081.HMPREF9698_01265"/>
<evidence type="ECO:0000256" key="2">
    <source>
        <dbReference type="ARBA" id="ARBA00022448"/>
    </source>
</evidence>
<evidence type="ECO:0000256" key="3">
    <source>
        <dbReference type="ARBA" id="ARBA00022475"/>
    </source>
</evidence>
<dbReference type="CDD" id="cd20070">
    <property type="entry name" value="5TM_YidC_Alb3"/>
    <property type="match status" value="1"/>
</dbReference>
<evidence type="ECO:0000256" key="4">
    <source>
        <dbReference type="ARBA" id="ARBA00022692"/>
    </source>
</evidence>
<name>K9E7B3_9LACT</name>
<feature type="transmembrane region" description="Helical" evidence="11">
    <location>
        <begin position="192"/>
        <end position="210"/>
    </location>
</feature>
<feature type="transmembrane region" description="Helical" evidence="11">
    <location>
        <begin position="97"/>
        <end position="121"/>
    </location>
</feature>
<feature type="compositionally biased region" description="Basic residues" evidence="10">
    <location>
        <begin position="262"/>
        <end position="282"/>
    </location>
</feature>
<protein>
    <submittedName>
        <fullName evidence="13">YidC/Oxa1 family membrane protein insertase</fullName>
    </submittedName>
</protein>
<dbReference type="InterPro" id="IPR028055">
    <property type="entry name" value="YidC/Oxa/ALB_C"/>
</dbReference>
<dbReference type="Pfam" id="PF02096">
    <property type="entry name" value="60KD_IMP"/>
    <property type="match status" value="1"/>
</dbReference>
<feature type="region of interest" description="Disordered" evidence="10">
    <location>
        <begin position="229"/>
        <end position="282"/>
    </location>
</feature>
<keyword evidence="5" id="KW-0653">Protein transport</keyword>
<feature type="transmembrane region" description="Helical" evidence="11">
    <location>
        <begin position="20"/>
        <end position="43"/>
    </location>
</feature>
<keyword evidence="6 11" id="KW-1133">Transmembrane helix</keyword>
<keyword evidence="8" id="KW-0143">Chaperone</keyword>
<evidence type="ECO:0000256" key="8">
    <source>
        <dbReference type="ARBA" id="ARBA00023186"/>
    </source>
</evidence>
<evidence type="ECO:0000256" key="11">
    <source>
        <dbReference type="SAM" id="Phobius"/>
    </source>
</evidence>
<evidence type="ECO:0000256" key="1">
    <source>
        <dbReference type="ARBA" id="ARBA00004651"/>
    </source>
</evidence>
<evidence type="ECO:0000256" key="9">
    <source>
        <dbReference type="RuleBase" id="RU003945"/>
    </source>
</evidence>
<reference evidence="13 14" key="1">
    <citation type="submission" date="2012-09" db="EMBL/GenBank/DDBJ databases">
        <title>The Genome Sequence of Alloiococcus otitis ATCC 51267.</title>
        <authorList>
            <consortium name="The Broad Institute Genome Sequencing Platform"/>
            <person name="Earl A."/>
            <person name="Ward D."/>
            <person name="Feldgarden M."/>
            <person name="Gevers D."/>
            <person name="Huys G."/>
            <person name="Walker B."/>
            <person name="Young S.K."/>
            <person name="Zeng Q."/>
            <person name="Gargeya S."/>
            <person name="Fitzgerald M."/>
            <person name="Haas B."/>
            <person name="Abouelleil A."/>
            <person name="Alvarado L."/>
            <person name="Arachchi H.M."/>
            <person name="Berlin A.M."/>
            <person name="Chapman S.B."/>
            <person name="Goldberg J."/>
            <person name="Griggs A."/>
            <person name="Gujja S."/>
            <person name="Hansen M."/>
            <person name="Howarth C."/>
            <person name="Imamovic A."/>
            <person name="Larimer J."/>
            <person name="McCowen C."/>
            <person name="Montmayeur A."/>
            <person name="Murphy C."/>
            <person name="Neiman D."/>
            <person name="Pearson M."/>
            <person name="Priest M."/>
            <person name="Roberts A."/>
            <person name="Saif S."/>
            <person name="Shea T."/>
            <person name="Sisk P."/>
            <person name="Sykes S."/>
            <person name="Wortman J."/>
            <person name="Nusbaum C."/>
            <person name="Birren B."/>
        </authorList>
    </citation>
    <scope>NUCLEOTIDE SEQUENCE [LARGE SCALE GENOMIC DNA]</scope>
    <source>
        <strain evidence="13 14">ATCC 51267</strain>
    </source>
</reference>
<evidence type="ECO:0000256" key="7">
    <source>
        <dbReference type="ARBA" id="ARBA00023136"/>
    </source>
</evidence>
<keyword evidence="7 11" id="KW-0472">Membrane</keyword>
<feature type="transmembrane region" description="Helical" evidence="11">
    <location>
        <begin position="133"/>
        <end position="154"/>
    </location>
</feature>
<dbReference type="EMBL" id="AGXA01000027">
    <property type="protein sequence ID" value="EKU93069.1"/>
    <property type="molecule type" value="Genomic_DNA"/>
</dbReference>
<keyword evidence="14" id="KW-1185">Reference proteome</keyword>
<comment type="subcellular location">
    <subcellularLocation>
        <location evidence="1">Cell membrane</location>
        <topology evidence="1">Multi-pass membrane protein</topology>
    </subcellularLocation>
    <subcellularLocation>
        <location evidence="9">Membrane</location>
        <topology evidence="9">Multi-pass membrane protein</topology>
    </subcellularLocation>
</comment>
<comment type="caution">
    <text evidence="13">The sequence shown here is derived from an EMBL/GenBank/DDBJ whole genome shotgun (WGS) entry which is preliminary data.</text>
</comment>
<feature type="domain" description="Membrane insertase YidC/Oxa/ALB C-terminal" evidence="12">
    <location>
        <begin position="23"/>
        <end position="212"/>
    </location>
</feature>
<evidence type="ECO:0000313" key="13">
    <source>
        <dbReference type="EMBL" id="EKU93069.1"/>
    </source>
</evidence>
<organism evidence="13 14">
    <name type="scientific">Alloiococcus otitis ATCC 51267</name>
    <dbReference type="NCBI Taxonomy" id="883081"/>
    <lineage>
        <taxon>Bacteria</taxon>
        <taxon>Bacillati</taxon>
        <taxon>Bacillota</taxon>
        <taxon>Bacilli</taxon>
        <taxon>Lactobacillales</taxon>
        <taxon>Carnobacteriaceae</taxon>
        <taxon>Alloiococcus</taxon>
    </lineage>
</organism>
<sequence>MYDYLVVPMEALLDWLGGFFGNYGLAIIAITVIIRIILLPITLNQQRSMMKSQIQMADIKPIIDEIQADLKETKDPARKQELNEELMQVYRDNDINVFGQMAGCLPLFIQMPIFIAIFHVFRYSEAIASTEFLGIQLGSPSILLALITGGLYFMESKMMQKRMPDQAPGGGGMTLMMPVMMVFIAITSPSGLTLYFLTSGILGILQSYYLNNFFKPKLEAQLKEKYGDKKVVGRRQRPKTQTSTSQAGSVSGQDKQEDKLAKQKQRNRNRNKGKQDHHRSQQ</sequence>
<comment type="similarity">
    <text evidence="9">Belongs to the OXA1/ALB3/YidC family.</text>
</comment>
<evidence type="ECO:0000313" key="14">
    <source>
        <dbReference type="Proteomes" id="UP000009875"/>
    </source>
</evidence>
<gene>
    <name evidence="13" type="ORF">HMPREF9698_01265</name>
</gene>
<dbReference type="GO" id="GO:0015031">
    <property type="term" value="P:protein transport"/>
    <property type="evidence" value="ECO:0007669"/>
    <property type="project" value="UniProtKB-KW"/>
</dbReference>
<dbReference type="GO" id="GO:0051205">
    <property type="term" value="P:protein insertion into membrane"/>
    <property type="evidence" value="ECO:0007669"/>
    <property type="project" value="TreeGrafter"/>
</dbReference>
<dbReference type="AlphaFoldDB" id="K9E7B3"/>
<proteinExistence type="inferred from homology"/>
<dbReference type="GO" id="GO:0032977">
    <property type="term" value="F:membrane insertase activity"/>
    <property type="evidence" value="ECO:0007669"/>
    <property type="project" value="InterPro"/>
</dbReference>
<dbReference type="PANTHER" id="PTHR12428:SF65">
    <property type="entry name" value="CYTOCHROME C OXIDASE ASSEMBLY PROTEIN COX18, MITOCHONDRIAL"/>
    <property type="match status" value="1"/>
</dbReference>
<dbReference type="GO" id="GO:0005886">
    <property type="term" value="C:plasma membrane"/>
    <property type="evidence" value="ECO:0007669"/>
    <property type="project" value="UniProtKB-SubCell"/>
</dbReference>
<keyword evidence="3" id="KW-1003">Cell membrane</keyword>
<dbReference type="NCBIfam" id="TIGR03592">
    <property type="entry name" value="yidC_oxa1_cterm"/>
    <property type="match status" value="1"/>
</dbReference>
<dbReference type="eggNOG" id="COG0706">
    <property type="taxonomic scope" value="Bacteria"/>
</dbReference>
<dbReference type="PANTHER" id="PTHR12428">
    <property type="entry name" value="OXA1"/>
    <property type="match status" value="1"/>
</dbReference>
<evidence type="ECO:0000259" key="12">
    <source>
        <dbReference type="Pfam" id="PF02096"/>
    </source>
</evidence>
<dbReference type="HOGENOM" id="CLU_036138_5_1_9"/>
<accession>K9E7B3</accession>
<dbReference type="Proteomes" id="UP000009875">
    <property type="component" value="Unassembled WGS sequence"/>
</dbReference>
<evidence type="ECO:0000256" key="6">
    <source>
        <dbReference type="ARBA" id="ARBA00022989"/>
    </source>
</evidence>
<dbReference type="InterPro" id="IPR047196">
    <property type="entry name" value="YidC_ALB_C"/>
</dbReference>
<feature type="compositionally biased region" description="Polar residues" evidence="10">
    <location>
        <begin position="239"/>
        <end position="253"/>
    </location>
</feature>
<dbReference type="PRINTS" id="PR00701">
    <property type="entry name" value="60KDINNERMP"/>
</dbReference>
<evidence type="ECO:0000256" key="10">
    <source>
        <dbReference type="SAM" id="MobiDB-lite"/>
    </source>
</evidence>